<comment type="similarity">
    <text evidence="1">Belongs to the short-chain dehydrogenases/reductases (SDR) family.</text>
</comment>
<gene>
    <name evidence="4" type="ORF">GT037_001124</name>
</gene>
<evidence type="ECO:0000256" key="2">
    <source>
        <dbReference type="SAM" id="MobiDB-lite"/>
    </source>
</evidence>
<accession>A0A8H7ENH7</accession>
<evidence type="ECO:0000256" key="1">
    <source>
        <dbReference type="ARBA" id="ARBA00006484"/>
    </source>
</evidence>
<dbReference type="InterPro" id="IPR003781">
    <property type="entry name" value="CoA-bd"/>
</dbReference>
<organism evidence="4 5">
    <name type="scientific">Alternaria burnsii</name>
    <dbReference type="NCBI Taxonomy" id="1187904"/>
    <lineage>
        <taxon>Eukaryota</taxon>
        <taxon>Fungi</taxon>
        <taxon>Dikarya</taxon>
        <taxon>Ascomycota</taxon>
        <taxon>Pezizomycotina</taxon>
        <taxon>Dothideomycetes</taxon>
        <taxon>Pleosporomycetidae</taxon>
        <taxon>Pleosporales</taxon>
        <taxon>Pleosporineae</taxon>
        <taxon>Pleosporaceae</taxon>
        <taxon>Alternaria</taxon>
        <taxon>Alternaria sect. Alternaria</taxon>
    </lineage>
</organism>
<dbReference type="GO" id="GO:0016491">
    <property type="term" value="F:oxidoreductase activity"/>
    <property type="evidence" value="ECO:0007669"/>
    <property type="project" value="TreeGrafter"/>
</dbReference>
<dbReference type="RefSeq" id="XP_038792027.1">
    <property type="nucleotide sequence ID" value="XM_038926171.1"/>
</dbReference>
<dbReference type="SUPFAM" id="SSF51735">
    <property type="entry name" value="NAD(P)-binding Rossmann-fold domains"/>
    <property type="match status" value="2"/>
</dbReference>
<dbReference type="Pfam" id="PF00106">
    <property type="entry name" value="adh_short"/>
    <property type="match status" value="1"/>
</dbReference>
<protein>
    <recommendedName>
        <fullName evidence="3">CoA-binding domain-containing protein</fullName>
    </recommendedName>
</protein>
<dbReference type="Proteomes" id="UP000596902">
    <property type="component" value="Unassembled WGS sequence"/>
</dbReference>
<dbReference type="AlphaFoldDB" id="A0A8H7ENH7"/>
<dbReference type="InterPro" id="IPR036291">
    <property type="entry name" value="NAD(P)-bd_dom_sf"/>
</dbReference>
<evidence type="ECO:0000313" key="5">
    <source>
        <dbReference type="Proteomes" id="UP000596902"/>
    </source>
</evidence>
<dbReference type="Gene3D" id="3.40.50.720">
    <property type="entry name" value="NAD(P)-binding Rossmann-like Domain"/>
    <property type="match status" value="2"/>
</dbReference>
<comment type="caution">
    <text evidence="4">The sequence shown here is derived from an EMBL/GenBank/DDBJ whole genome shotgun (WGS) entry which is preliminary data.</text>
</comment>
<dbReference type="InterPro" id="IPR002347">
    <property type="entry name" value="SDR_fam"/>
</dbReference>
<keyword evidence="5" id="KW-1185">Reference proteome</keyword>
<dbReference type="Pfam" id="PF13380">
    <property type="entry name" value="CoA_binding_2"/>
    <property type="match status" value="1"/>
</dbReference>
<reference evidence="4" key="1">
    <citation type="submission" date="2020-01" db="EMBL/GenBank/DDBJ databases">
        <authorList>
            <person name="Feng Z.H.Z."/>
        </authorList>
    </citation>
    <scope>NUCLEOTIDE SEQUENCE</scope>
    <source>
        <strain evidence="4">CBS107.38</strain>
    </source>
</reference>
<feature type="region of interest" description="Disordered" evidence="2">
    <location>
        <begin position="436"/>
        <end position="470"/>
    </location>
</feature>
<reference evidence="4" key="2">
    <citation type="submission" date="2020-08" db="EMBL/GenBank/DDBJ databases">
        <title>Draft Genome Sequence of Cumin Blight Pathogen Alternaria burnsii.</title>
        <authorList>
            <person name="Feng Z."/>
        </authorList>
    </citation>
    <scope>NUCLEOTIDE SEQUENCE</scope>
    <source>
        <strain evidence="4">CBS107.38</strain>
    </source>
</reference>
<proteinExistence type="inferred from homology"/>
<evidence type="ECO:0000313" key="4">
    <source>
        <dbReference type="EMBL" id="KAF7682148.1"/>
    </source>
</evidence>
<dbReference type="GO" id="GO:0005737">
    <property type="term" value="C:cytoplasm"/>
    <property type="evidence" value="ECO:0007669"/>
    <property type="project" value="TreeGrafter"/>
</dbReference>
<dbReference type="PANTHER" id="PTHR43544">
    <property type="entry name" value="SHORT-CHAIN DEHYDROGENASE/REDUCTASE"/>
    <property type="match status" value="1"/>
</dbReference>
<sequence>MTDSPIVLITGGNTGIGYESVKALYASSHPHTILMGSRSLEKANESISKLKNEVSGSKSELVPIQIDIEDDASIEKAFGEVESKYGRVDTLVNNAGGSFDGIMREDPGSKGIRAAWNKAYSLNTTSTHVMSHVFAPLLIASPNPRLIFVTSGLSSLENCSGNSDSKLLNTPPPKGWPKPPSMAQTAYRSSKTALNMLMLHWAKTLSVDGVKVFGISPGFLATGLGGAGPEMMKRWGAGDPSIGGRFIKDVVEGKRDDDSGKVINKDGVQSWQFDIVRFGEGGPRTARSEYGISLTTRYDVRVEDNLQSHDSWQPIPELSVSDADVSVFFLETNDIVYSTPVVDPWFAAEEGPFSRSTSYGNITYYQSNLPVKALAYKSPFASIEWVTSDTWQLQRLAYEAIGAGQWEGACDDYPRTRKGDLLAVIDISDEKHPILRAPGEIRIPKEEKHTEGQGDENRKSEEQRNDSAQESLLSVELPRISLELSHRFTAGVFFAWYLQHSLPATPLNPRSPSVTILNRAHTTVPSPLALQDPPASDYSLSVITPPAVTRQLLKEAKEAGIPAVWLQPGSFDAEVLEYAQANFKAAIGGNGGRGGEGWCVLVDGEEGLRIAGREASRL</sequence>
<dbReference type="PANTHER" id="PTHR43544:SF32">
    <property type="entry name" value="CHAIN DEHYDROGENASE, PUTATIVE (AFU_ORTHOLOGUE AFUA_5G01530)-RELATED"/>
    <property type="match status" value="1"/>
</dbReference>
<dbReference type="EMBL" id="JAAABM010000001">
    <property type="protein sequence ID" value="KAF7682148.1"/>
    <property type="molecule type" value="Genomic_DNA"/>
</dbReference>
<dbReference type="InterPro" id="IPR051468">
    <property type="entry name" value="Fungal_SecMetab_SDRs"/>
</dbReference>
<dbReference type="PRINTS" id="PR00081">
    <property type="entry name" value="GDHRDH"/>
</dbReference>
<name>A0A8H7ENH7_9PLEO</name>
<dbReference type="GeneID" id="62199349"/>
<dbReference type="GO" id="GO:0019748">
    <property type="term" value="P:secondary metabolic process"/>
    <property type="evidence" value="ECO:0007669"/>
    <property type="project" value="TreeGrafter"/>
</dbReference>
<feature type="compositionally biased region" description="Basic and acidic residues" evidence="2">
    <location>
        <begin position="442"/>
        <end position="467"/>
    </location>
</feature>
<evidence type="ECO:0000259" key="3">
    <source>
        <dbReference type="Pfam" id="PF13380"/>
    </source>
</evidence>
<feature type="domain" description="CoA-binding" evidence="3">
    <location>
        <begin position="493"/>
        <end position="582"/>
    </location>
</feature>